<dbReference type="RefSeq" id="WP_310271015.1">
    <property type="nucleotide sequence ID" value="NZ_JAVDXU010000004.1"/>
</dbReference>
<evidence type="ECO:0000259" key="2">
    <source>
        <dbReference type="Pfam" id="PF12158"/>
    </source>
</evidence>
<accession>A0ABU1YW91</accession>
<feature type="domain" description="DUF3592" evidence="2">
    <location>
        <begin position="57"/>
        <end position="147"/>
    </location>
</feature>
<name>A0ABU1YW91_ROSSA</name>
<feature type="transmembrane region" description="Helical" evidence="1">
    <location>
        <begin position="440"/>
        <end position="471"/>
    </location>
</feature>
<keyword evidence="1" id="KW-0472">Membrane</keyword>
<gene>
    <name evidence="3" type="ORF">J2X20_004920</name>
</gene>
<feature type="transmembrane region" description="Helical" evidence="1">
    <location>
        <begin position="198"/>
        <end position="221"/>
    </location>
</feature>
<feature type="transmembrane region" description="Helical" evidence="1">
    <location>
        <begin position="20"/>
        <end position="45"/>
    </location>
</feature>
<evidence type="ECO:0000256" key="1">
    <source>
        <dbReference type="SAM" id="Phobius"/>
    </source>
</evidence>
<evidence type="ECO:0000313" key="3">
    <source>
        <dbReference type="EMBL" id="MDR7272246.1"/>
    </source>
</evidence>
<dbReference type="Proteomes" id="UP001180453">
    <property type="component" value="Unassembled WGS sequence"/>
</dbReference>
<comment type="caution">
    <text evidence="3">The sequence shown here is derived from an EMBL/GenBank/DDBJ whole genome shotgun (WGS) entry which is preliminary data.</text>
</comment>
<evidence type="ECO:0000313" key="4">
    <source>
        <dbReference type="Proteomes" id="UP001180453"/>
    </source>
</evidence>
<keyword evidence="4" id="KW-1185">Reference proteome</keyword>
<organism evidence="3 4">
    <name type="scientific">Roseateles saccharophilus</name>
    <name type="common">Pseudomonas saccharophila</name>
    <dbReference type="NCBI Taxonomy" id="304"/>
    <lineage>
        <taxon>Bacteria</taxon>
        <taxon>Pseudomonadati</taxon>
        <taxon>Pseudomonadota</taxon>
        <taxon>Betaproteobacteria</taxon>
        <taxon>Burkholderiales</taxon>
        <taxon>Sphaerotilaceae</taxon>
        <taxon>Roseateles</taxon>
    </lineage>
</organism>
<dbReference type="EMBL" id="JAVDXU010000004">
    <property type="protein sequence ID" value="MDR7272246.1"/>
    <property type="molecule type" value="Genomic_DNA"/>
</dbReference>
<proteinExistence type="predicted"/>
<dbReference type="Pfam" id="PF12158">
    <property type="entry name" value="DUF3592"/>
    <property type="match status" value="1"/>
</dbReference>
<sequence length="599" mass="65968">MNNKNNKNEMGRVGARVGGLLVSVLFAVGFGWVGLNALGSLTAMLHTAWMARSWQAVPAEVLESRLLTSSDSESTTFAVHARYRYEWAGRSHESTRIGLDGNAGSDNIDDWHQAWDTRLRAAREGNSPIRAWVDPLHPDRAVLDRQLRWRKVLFMLPFAVLFPLVAIAASFGAWSSLRRAEPTMAPSLTGARHVPQHFVVGRWLFAIMFCVLAFAAVGMASGPSAPGWVWLIAGLFVLVGLTLLWAAVQGTRRAWTYRGSFVSFQPSQPRSGAAFLASWTLPPRASNPWAELATIQLRVAQYRIDDSGSSTSERLAEHFTQDARPLHHPDGGLSLQARFELPSDAPSQGARRSGEKVDWRLEWLDEKDNIQMAVPIPIHSAMAIEDSAGDRLSRDAQPLNRDIPPAASEDAIPSVPAGVQMLERPDALVLDFGRARWRSLGILAVIGWVVAFVGSSLALEVPLLALSLYALSRRWTLEVRDDGMVLERVSWLWRRRADLPASCLPGLYHRQLPGNQSAAPSYVLWARGIDRGSDLQLTPGLRGSGAIQVAQMLRWALAQRGGRFSPGMLRNVPAPLSRPGWGWLLCLLWLALRLSGLVG</sequence>
<protein>
    <recommendedName>
        <fullName evidence="2">DUF3592 domain-containing protein</fullName>
    </recommendedName>
</protein>
<keyword evidence="1" id="KW-0812">Transmembrane</keyword>
<reference evidence="3 4" key="1">
    <citation type="submission" date="2023-07" db="EMBL/GenBank/DDBJ databases">
        <title>Sorghum-associated microbial communities from plants grown in Nebraska, USA.</title>
        <authorList>
            <person name="Schachtman D."/>
        </authorList>
    </citation>
    <scope>NUCLEOTIDE SEQUENCE [LARGE SCALE GENOMIC DNA]</scope>
    <source>
        <strain evidence="3 4">BE314</strain>
    </source>
</reference>
<keyword evidence="1" id="KW-1133">Transmembrane helix</keyword>
<feature type="transmembrane region" description="Helical" evidence="1">
    <location>
        <begin position="227"/>
        <end position="248"/>
    </location>
</feature>
<feature type="transmembrane region" description="Helical" evidence="1">
    <location>
        <begin position="152"/>
        <end position="177"/>
    </location>
</feature>
<dbReference type="InterPro" id="IPR021994">
    <property type="entry name" value="DUF3592"/>
</dbReference>